<feature type="chain" id="PRO_5037755426" evidence="4">
    <location>
        <begin position="18"/>
        <end position="1316"/>
    </location>
</feature>
<feature type="compositionally biased region" description="Acidic residues" evidence="3">
    <location>
        <begin position="229"/>
        <end position="238"/>
    </location>
</feature>
<keyword evidence="6" id="KW-1185">Reference proteome</keyword>
<organism evidence="6 7">
    <name type="scientific">Panagrolaimus davidi</name>
    <dbReference type="NCBI Taxonomy" id="227884"/>
    <lineage>
        <taxon>Eukaryota</taxon>
        <taxon>Metazoa</taxon>
        <taxon>Ecdysozoa</taxon>
        <taxon>Nematoda</taxon>
        <taxon>Chromadorea</taxon>
        <taxon>Rhabditida</taxon>
        <taxon>Tylenchina</taxon>
        <taxon>Panagrolaimomorpha</taxon>
        <taxon>Panagrolaimoidea</taxon>
        <taxon>Panagrolaimidae</taxon>
        <taxon>Panagrolaimus</taxon>
    </lineage>
</organism>
<reference evidence="7" key="1">
    <citation type="submission" date="2022-11" db="UniProtKB">
        <authorList>
            <consortium name="WormBaseParasite"/>
        </authorList>
    </citation>
    <scope>IDENTIFICATION</scope>
</reference>
<dbReference type="InterPro" id="IPR013087">
    <property type="entry name" value="Znf_C2H2_type"/>
</dbReference>
<dbReference type="PROSITE" id="PS50157">
    <property type="entry name" value="ZINC_FINGER_C2H2_2"/>
    <property type="match status" value="1"/>
</dbReference>
<dbReference type="GO" id="GO:0008270">
    <property type="term" value="F:zinc ion binding"/>
    <property type="evidence" value="ECO:0007669"/>
    <property type="project" value="UniProtKB-KW"/>
</dbReference>
<evidence type="ECO:0000313" key="6">
    <source>
        <dbReference type="Proteomes" id="UP000887578"/>
    </source>
</evidence>
<feature type="region of interest" description="Disordered" evidence="3">
    <location>
        <begin position="205"/>
        <end position="243"/>
    </location>
</feature>
<accession>A0A914Q152</accession>
<keyword evidence="2" id="KW-0175">Coiled coil</keyword>
<feature type="coiled-coil region" evidence="2">
    <location>
        <begin position="783"/>
        <end position="810"/>
    </location>
</feature>
<dbReference type="WBParaSite" id="PDA_v2.g22541.t1">
    <property type="protein sequence ID" value="PDA_v2.g22541.t1"/>
    <property type="gene ID" value="PDA_v2.g22541"/>
</dbReference>
<dbReference type="PROSITE" id="PS00028">
    <property type="entry name" value="ZINC_FINGER_C2H2_1"/>
    <property type="match status" value="1"/>
</dbReference>
<proteinExistence type="predicted"/>
<name>A0A914Q152_9BILA</name>
<keyword evidence="4" id="KW-0732">Signal</keyword>
<dbReference type="Proteomes" id="UP000887578">
    <property type="component" value="Unplaced"/>
</dbReference>
<sequence length="1316" mass="150787">MCVKLFFFLFLLIYGSAAPVRKSSGGSFININSDLLPEVAQGSFVFPTKNKKFLTNDLDELYLSQADFDGSQEYDSGSGSGDGPGYFSHDNFVDGSGYFANGNYIDGSGHLYDSGSGDGSGYFANDNFVDGSGYFGSDGSFEIAPLRSRERSRRGLFSDLLTPLSKDSSGFLSILDPSKLVEGNNAAEMFYRECSRGGVDCRQNKRTSDLVPLSPPDSISKKTKRSDKENEEENDDDISLLTPGILEPPEVEECYFSKVRKTYEETVEPRSAQAEVSIECPTANLMSFKTLMDMEIDMFGTTNVAQIILERGGGEFDLDMENEEVRNEISQRKLCPKHYEELFSKWDTRKYKHILKSERSHQKKIVCSMDDRYQPHEIRPFMDKNFVKATSRQASSFLKKTGILIHVGLLPKIDVSENIRKSFYAFAKATGAQRYKLTADFESLQRRTQQKKVCQYRSFMDVVATIMAGPKKDLLISMSNAKNSGYDWRKSPDKQMEKALGYVAEQYKVATSRDMRLNVISQVAHIYPLAAVQKVVPGLSTRFYTAARKKAQQRLECPDKPKEKRKVQRYNDEAVKYFVDFITSPPVSTMLPSAHINVKMPDGKKTTIPPVMRTFYDGEIINMYKQHCEEEGYSNCLLSEYVMRSVLKVCSAKKQRALECVDYYLMFGQEGFAKLKNISATLLEKKLIDKEWHDHLIFGFQESEIFLKADYYMQIKLQSRIGDLCMRYALSDPNHKEFQDLECSKLVHDAHTHDLYTDRIRLFDRTIIDLRTTVSHLIDEAVVSEEKEDLAEMRDDLFRAENDINEWEKHILRAKYSNHVRQEFIASLKPGEAFVTIDYATRYLPKNHKETQSDFFGKKGMSWHISHVLTMVDGYYKNAQVLVSLPVIAKEVGITLNHYSFSESQFGKAEADREAGRMKWRMNYALNHGYNIRNGAEMLAAITSGTIPLSGLTIVLAKVNYVPVIKKPAIPLISNLHDFSYGGGEIRFWRHYKIGVGKTMEQSKFTESVIRPTLTITREWDHSPGDTHYKYWMSLKADKKEKETPTISIPDAEDDIDPEMPSSSYSPRKLFNCPIMNCEKQFAKMGNLHDHLILGNHQFACEKFTLQEFAFKLYKNRLEGFVESRMSNINERGLETEESSTTKQPEMGWALRTPKKGARYDSDMRLFLDEEFGGYYKNNKKPDVKEIEKKMSSARTPNGKRRFTAEQRLNARQIAAYYKRKADKLREQIENKLVLSDKEQEAVSDEIIKDMNNETGELELEFEDVVDMFVNQAEEILSCATTSFNNDLSEEERDFSHLYTDEQELIDLFQQKQSCS</sequence>
<dbReference type="PANTHER" id="PTHR33845">
    <property type="entry name" value="C2H2-TYPE DOMAIN-CONTAINING PROTEIN"/>
    <property type="match status" value="1"/>
</dbReference>
<evidence type="ECO:0000256" key="2">
    <source>
        <dbReference type="SAM" id="Coils"/>
    </source>
</evidence>
<evidence type="ECO:0000256" key="1">
    <source>
        <dbReference type="PROSITE-ProRule" id="PRU00042"/>
    </source>
</evidence>
<evidence type="ECO:0000313" key="7">
    <source>
        <dbReference type="WBParaSite" id="PDA_v2.g22541.t1"/>
    </source>
</evidence>
<keyword evidence="1" id="KW-0862">Zinc</keyword>
<feature type="domain" description="C2H2-type" evidence="5">
    <location>
        <begin position="1071"/>
        <end position="1097"/>
    </location>
</feature>
<protein>
    <submittedName>
        <fullName evidence="7">C2H2-type domain-containing protein</fullName>
    </submittedName>
</protein>
<evidence type="ECO:0000256" key="4">
    <source>
        <dbReference type="SAM" id="SignalP"/>
    </source>
</evidence>
<dbReference type="PANTHER" id="PTHR33845:SF1">
    <property type="entry name" value="C2H2-TYPE DOMAIN-CONTAINING PROTEIN"/>
    <property type="match status" value="1"/>
</dbReference>
<feature type="signal peptide" evidence="4">
    <location>
        <begin position="1"/>
        <end position="17"/>
    </location>
</feature>
<evidence type="ECO:0000259" key="5">
    <source>
        <dbReference type="PROSITE" id="PS50157"/>
    </source>
</evidence>
<keyword evidence="1" id="KW-0863">Zinc-finger</keyword>
<keyword evidence="1" id="KW-0479">Metal-binding</keyword>
<evidence type="ECO:0000256" key="3">
    <source>
        <dbReference type="SAM" id="MobiDB-lite"/>
    </source>
</evidence>